<comment type="cofactor">
    <cofactor evidence="1">
        <name>Fe(2+)</name>
        <dbReference type="ChEBI" id="CHEBI:29033"/>
    </cofactor>
</comment>
<gene>
    <name evidence="8" type="primary">tauD</name>
    <name evidence="8" type="ordered locus">PAJ_2868</name>
</gene>
<keyword evidence="4 8" id="KW-0223">Dioxygenase</keyword>
<proteinExistence type="inferred from homology"/>
<organism evidence="8 9">
    <name type="scientific">Pantoea ananatis (strain AJ13355)</name>
    <dbReference type="NCBI Taxonomy" id="932677"/>
    <lineage>
        <taxon>Bacteria</taxon>
        <taxon>Pseudomonadati</taxon>
        <taxon>Pseudomonadota</taxon>
        <taxon>Gammaproteobacteria</taxon>
        <taxon>Enterobacterales</taxon>
        <taxon>Erwiniaceae</taxon>
        <taxon>Pantoea</taxon>
    </lineage>
</organism>
<dbReference type="GO" id="GO:0005737">
    <property type="term" value="C:cytoplasm"/>
    <property type="evidence" value="ECO:0007669"/>
    <property type="project" value="TreeGrafter"/>
</dbReference>
<dbReference type="InterPro" id="IPR003819">
    <property type="entry name" value="TauD/TfdA-like"/>
</dbReference>
<dbReference type="AlphaFoldDB" id="A0A0H3L4W6"/>
<evidence type="ECO:0000256" key="3">
    <source>
        <dbReference type="ARBA" id="ARBA00022723"/>
    </source>
</evidence>
<dbReference type="Proteomes" id="UP000006690">
    <property type="component" value="Chromosome"/>
</dbReference>
<dbReference type="NCBIfam" id="NF007104">
    <property type="entry name" value="PRK09553.1"/>
    <property type="match status" value="1"/>
</dbReference>
<evidence type="ECO:0000256" key="6">
    <source>
        <dbReference type="ARBA" id="ARBA00023004"/>
    </source>
</evidence>
<dbReference type="GO" id="GO:0046872">
    <property type="term" value="F:metal ion binding"/>
    <property type="evidence" value="ECO:0007669"/>
    <property type="project" value="UniProtKB-KW"/>
</dbReference>
<dbReference type="HOGENOM" id="CLU_036005_2_1_6"/>
<dbReference type="InterPro" id="IPR051323">
    <property type="entry name" value="AtsK-like"/>
</dbReference>
<evidence type="ECO:0000256" key="5">
    <source>
        <dbReference type="ARBA" id="ARBA00023002"/>
    </source>
</evidence>
<dbReference type="PANTHER" id="PTHR30468">
    <property type="entry name" value="ALPHA-KETOGLUTARATE-DEPENDENT SULFONATE DIOXYGENASE"/>
    <property type="match status" value="1"/>
</dbReference>
<dbReference type="GO" id="GO:0000908">
    <property type="term" value="F:taurine dioxygenase activity"/>
    <property type="evidence" value="ECO:0007669"/>
    <property type="project" value="TreeGrafter"/>
</dbReference>
<dbReference type="eggNOG" id="COG2175">
    <property type="taxonomic scope" value="Bacteria"/>
</dbReference>
<feature type="domain" description="TauD/TfdA-like" evidence="7">
    <location>
        <begin position="72"/>
        <end position="337"/>
    </location>
</feature>
<dbReference type="Gene3D" id="3.60.130.10">
    <property type="entry name" value="Clavaminate synthase-like"/>
    <property type="match status" value="1"/>
</dbReference>
<keyword evidence="5" id="KW-0560">Oxidoreductase</keyword>
<dbReference type="InterPro" id="IPR042098">
    <property type="entry name" value="TauD-like_sf"/>
</dbReference>
<dbReference type="PANTHER" id="PTHR30468:SF1">
    <property type="entry name" value="ALPHA-KETOGLUTARATE-DEPENDENT SULFONATE DIOXYGENASE"/>
    <property type="match status" value="1"/>
</dbReference>
<evidence type="ECO:0000313" key="9">
    <source>
        <dbReference type="Proteomes" id="UP000006690"/>
    </source>
</evidence>
<keyword evidence="3" id="KW-0479">Metal-binding</keyword>
<evidence type="ECO:0000259" key="7">
    <source>
        <dbReference type="Pfam" id="PF02668"/>
    </source>
</evidence>
<comment type="similarity">
    <text evidence="2">Belongs to the TfdA dioxygenase family.</text>
</comment>
<dbReference type="KEGG" id="paj:PAJ_2868"/>
<dbReference type="EMBL" id="AP012032">
    <property type="protein sequence ID" value="BAK12948.1"/>
    <property type="molecule type" value="Genomic_DNA"/>
</dbReference>
<dbReference type="PATRIC" id="fig|932677.3.peg.3339"/>
<accession>A0A0H3L4W6</accession>
<evidence type="ECO:0000313" key="8">
    <source>
        <dbReference type="EMBL" id="BAK12948.1"/>
    </source>
</evidence>
<dbReference type="SUPFAM" id="SSF51197">
    <property type="entry name" value="Clavaminate synthase-like"/>
    <property type="match status" value="1"/>
</dbReference>
<reference evidence="9" key="1">
    <citation type="journal article" date="2012" name="Appl. Microbiol. Biotechnol.">
        <title>The complete genome sequence of Pantoea ananatis AJ13355, an organism with great biotechnological potential.</title>
        <authorList>
            <person name="Hara Y."/>
            <person name="Kadotani N."/>
            <person name="Izui H."/>
            <person name="Katashkina J.I."/>
            <person name="Kuvaeva T.M."/>
            <person name="Andreeva I.G."/>
            <person name="Golubeva L.I."/>
            <person name="Malko D.B."/>
            <person name="Makeev V.J."/>
            <person name="Mashko S.V."/>
            <person name="Kozlov Y.I."/>
        </authorList>
    </citation>
    <scope>NUCLEOTIDE SEQUENCE [LARGE SCALE GENOMIC DNA]</scope>
    <source>
        <strain evidence="9">AJ13355</strain>
    </source>
</reference>
<evidence type="ECO:0000256" key="4">
    <source>
        <dbReference type="ARBA" id="ARBA00022964"/>
    </source>
</evidence>
<dbReference type="GO" id="GO:0006790">
    <property type="term" value="P:sulfur compound metabolic process"/>
    <property type="evidence" value="ECO:0007669"/>
    <property type="project" value="TreeGrafter"/>
</dbReference>
<sequence>MVNAGGCRVNRGNPRLGFYGAVGGRVSCYGCGAGRDRGHCRDCVWFRAESACVATPVNALEWRAKMNEKLAIKPLGPFIGAQVGNLDVSRPLSDAQFEQLYHALLRHQVLFLREQVITPEQHRALAIRFGDLHIHPVYPHAEGVEEIIVLDTHQDNPPDNDNWHTDVTFIQTPPAVALLASKVLPESGGDTLWTSGIAAYEALSAPFKTLLVELRAEHDFTKAFPEYKHRKTEEAHRQWQQAVAKNPPVYHPVIRTHPVSGKKALFVNEGFTTRIMDISQKESDALLGFLFAHVTRPEFQVRWRWQPNDLAIWDNRVTQHYANADYYPARRVMQRATVLGDQPY</sequence>
<name>A0A0H3L4W6_PANAA</name>
<evidence type="ECO:0000256" key="1">
    <source>
        <dbReference type="ARBA" id="ARBA00001954"/>
    </source>
</evidence>
<dbReference type="FunFam" id="3.60.130.10:FF:000002">
    <property type="entry name" value="Alpha-ketoglutarate-dependent taurine dioxygenase"/>
    <property type="match status" value="1"/>
</dbReference>
<dbReference type="Pfam" id="PF02668">
    <property type="entry name" value="TauD"/>
    <property type="match status" value="1"/>
</dbReference>
<evidence type="ECO:0000256" key="2">
    <source>
        <dbReference type="ARBA" id="ARBA00005896"/>
    </source>
</evidence>
<protein>
    <submittedName>
        <fullName evidence="8">Alpha-ketoglutarate-dependent taurine dioxygenase TauD</fullName>
    </submittedName>
</protein>
<keyword evidence="6" id="KW-0408">Iron</keyword>